<gene>
    <name evidence="1" type="ORF">RUA4292_00393</name>
</gene>
<dbReference type="Proteomes" id="UP000050783">
    <property type="component" value="Unassembled WGS sequence"/>
</dbReference>
<evidence type="ECO:0000313" key="1">
    <source>
        <dbReference type="EMBL" id="CUH46228.1"/>
    </source>
</evidence>
<name>A0A0N7LPU9_9RHOB</name>
<dbReference type="AlphaFoldDB" id="A0A0N7LPU9"/>
<proteinExistence type="predicted"/>
<dbReference type="EMBL" id="CYPU01000008">
    <property type="protein sequence ID" value="CUH46228.1"/>
    <property type="molecule type" value="Genomic_DNA"/>
</dbReference>
<organism evidence="1 2">
    <name type="scientific">Ruegeria atlantica</name>
    <dbReference type="NCBI Taxonomy" id="81569"/>
    <lineage>
        <taxon>Bacteria</taxon>
        <taxon>Pseudomonadati</taxon>
        <taxon>Pseudomonadota</taxon>
        <taxon>Alphaproteobacteria</taxon>
        <taxon>Rhodobacterales</taxon>
        <taxon>Roseobacteraceae</taxon>
        <taxon>Ruegeria</taxon>
    </lineage>
</organism>
<accession>A0A0N7LPU9</accession>
<protein>
    <submittedName>
        <fullName evidence="1">Uncharacterized protein</fullName>
    </submittedName>
</protein>
<evidence type="ECO:0000313" key="2">
    <source>
        <dbReference type="Proteomes" id="UP000050783"/>
    </source>
</evidence>
<reference evidence="1 2" key="1">
    <citation type="submission" date="2015-09" db="EMBL/GenBank/DDBJ databases">
        <authorList>
            <consortium name="Swine Surveillance"/>
        </authorList>
    </citation>
    <scope>NUCLEOTIDE SEQUENCE [LARGE SCALE GENOMIC DNA]</scope>
    <source>
        <strain evidence="1 2">CECT 4292</strain>
    </source>
</reference>
<sequence length="103" mass="11359">MTAMSAERSFIQGAANDCIEPKVRIRNLRTTGRELPRPDLQRSLDSKILQRSKATFKTVLGQSFSISRQGSFKPEAASTGLALASQHCPFPAYTSRVTCLPIF</sequence>